<accession>A0AAN6DYH8</accession>
<name>A0AAN6DYH8_9EURO</name>
<dbReference type="AlphaFoldDB" id="A0AAN6DYH8"/>
<keyword evidence="3" id="KW-1185">Reference proteome</keyword>
<dbReference type="Proteomes" id="UP001203852">
    <property type="component" value="Unassembled WGS sequence"/>
</dbReference>
<organism evidence="2 3">
    <name type="scientific">Exophiala viscosa</name>
    <dbReference type="NCBI Taxonomy" id="2486360"/>
    <lineage>
        <taxon>Eukaryota</taxon>
        <taxon>Fungi</taxon>
        <taxon>Dikarya</taxon>
        <taxon>Ascomycota</taxon>
        <taxon>Pezizomycotina</taxon>
        <taxon>Eurotiomycetes</taxon>
        <taxon>Chaetothyriomycetidae</taxon>
        <taxon>Chaetothyriales</taxon>
        <taxon>Herpotrichiellaceae</taxon>
        <taxon>Exophiala</taxon>
    </lineage>
</organism>
<proteinExistence type="predicted"/>
<protein>
    <submittedName>
        <fullName evidence="2">Uncharacterized protein</fullName>
    </submittedName>
</protein>
<feature type="region of interest" description="Disordered" evidence="1">
    <location>
        <begin position="109"/>
        <end position="136"/>
    </location>
</feature>
<evidence type="ECO:0000313" key="2">
    <source>
        <dbReference type="EMBL" id="KAI1613872.1"/>
    </source>
</evidence>
<evidence type="ECO:0000313" key="3">
    <source>
        <dbReference type="Proteomes" id="UP001203852"/>
    </source>
</evidence>
<dbReference type="EMBL" id="MU404353">
    <property type="protein sequence ID" value="KAI1613872.1"/>
    <property type="molecule type" value="Genomic_DNA"/>
</dbReference>
<evidence type="ECO:0000256" key="1">
    <source>
        <dbReference type="SAM" id="MobiDB-lite"/>
    </source>
</evidence>
<sequence>MHTTKAIIRRYAGRLLHLYPRRNASFDEHADAQIYRVDARSNEDEHSDDHVHQRVKASKENYENFNITLPTNEIDALDWAYDISSDCHYEAEDPEQELSVTQESVEKTIEKYPEVVTRNSDRDNHVRKRVEPSRKT</sequence>
<reference evidence="2" key="1">
    <citation type="journal article" date="2022" name="bioRxiv">
        <title>Deciphering the potential niche of two novel black yeast fungi from a biological soil crust based on their genomes, phenotypes, and melanin regulation.</title>
        <authorList>
            <consortium name="DOE Joint Genome Institute"/>
            <person name="Carr E.C."/>
            <person name="Barton Q."/>
            <person name="Grambo S."/>
            <person name="Sullivan M."/>
            <person name="Renfro C.M."/>
            <person name="Kuo A."/>
            <person name="Pangilinan J."/>
            <person name="Lipzen A."/>
            <person name="Keymanesh K."/>
            <person name="Savage E."/>
            <person name="Barry K."/>
            <person name="Grigoriev I.V."/>
            <person name="Riekhof W.R."/>
            <person name="Harris S.S."/>
        </authorList>
    </citation>
    <scope>NUCLEOTIDE SEQUENCE</scope>
    <source>
        <strain evidence="2">JF 03-4F</strain>
    </source>
</reference>
<comment type="caution">
    <text evidence="2">The sequence shown here is derived from an EMBL/GenBank/DDBJ whole genome shotgun (WGS) entry which is preliminary data.</text>
</comment>
<gene>
    <name evidence="2" type="ORF">EDD36DRAFT_417729</name>
</gene>